<gene>
    <name evidence="1" type="ORF">KDK_52260</name>
</gene>
<comment type="caution">
    <text evidence="1">The sequence shown here is derived from an EMBL/GenBank/DDBJ whole genome shotgun (WGS) entry which is preliminary data.</text>
</comment>
<protein>
    <submittedName>
        <fullName evidence="1">Uncharacterized protein</fullName>
    </submittedName>
</protein>
<reference evidence="2" key="1">
    <citation type="submission" date="2018-12" db="EMBL/GenBank/DDBJ databases">
        <title>Tengunoibacter tsumagoiensis gen. nov., sp. nov., Dictyobacter kobayashii sp. nov., D. alpinus sp. nov., and D. joshuensis sp. nov. and description of Dictyobacteraceae fam. nov. within the order Ktedonobacterales isolated from Tengu-no-mugimeshi.</title>
        <authorList>
            <person name="Wang C.M."/>
            <person name="Zheng Y."/>
            <person name="Sakai Y."/>
            <person name="Toyoda A."/>
            <person name="Minakuchi Y."/>
            <person name="Abe K."/>
            <person name="Yokota A."/>
            <person name="Yabe S."/>
        </authorList>
    </citation>
    <scope>NUCLEOTIDE SEQUENCE [LARGE SCALE GENOMIC DNA]</scope>
    <source>
        <strain evidence="2">Uno11</strain>
    </source>
</reference>
<organism evidence="1 2">
    <name type="scientific">Dictyobacter kobayashii</name>
    <dbReference type="NCBI Taxonomy" id="2014872"/>
    <lineage>
        <taxon>Bacteria</taxon>
        <taxon>Bacillati</taxon>
        <taxon>Chloroflexota</taxon>
        <taxon>Ktedonobacteria</taxon>
        <taxon>Ktedonobacterales</taxon>
        <taxon>Dictyobacteraceae</taxon>
        <taxon>Dictyobacter</taxon>
    </lineage>
</organism>
<evidence type="ECO:0000313" key="1">
    <source>
        <dbReference type="EMBL" id="GCE21426.1"/>
    </source>
</evidence>
<dbReference type="AlphaFoldDB" id="A0A402AQQ8"/>
<proteinExistence type="predicted"/>
<name>A0A402AQQ8_9CHLR</name>
<accession>A0A402AQQ8</accession>
<keyword evidence="2" id="KW-1185">Reference proteome</keyword>
<evidence type="ECO:0000313" key="2">
    <source>
        <dbReference type="Proteomes" id="UP000287188"/>
    </source>
</evidence>
<dbReference type="EMBL" id="BIFS01000001">
    <property type="protein sequence ID" value="GCE21426.1"/>
    <property type="molecule type" value="Genomic_DNA"/>
</dbReference>
<sequence>MIIFAQLYIRGIAVPEPLHGSRGEPERAIAILLIRIGIHAGIGDWIKEHLGRQLGSSALFSQ</sequence>
<dbReference type="Proteomes" id="UP000287188">
    <property type="component" value="Unassembled WGS sequence"/>
</dbReference>